<dbReference type="EMBL" id="CAJHNH020008435">
    <property type="protein sequence ID" value="CAG5135592.1"/>
    <property type="molecule type" value="Genomic_DNA"/>
</dbReference>
<comment type="subcellular location">
    <subcellularLocation>
        <location evidence="1">Cytoplasm</location>
        <location evidence="1">Cytoskeleton</location>
        <location evidence="1">Microtubule organizing center</location>
        <location evidence="1">Centrosome</location>
        <location evidence="1">Centriole</location>
    </subcellularLocation>
</comment>
<dbReference type="PANTHER" id="PTHR28625:SF1">
    <property type="entry name" value="PROTEIN PHOSPHATASE 1 REGULATORY SUBUNIT 35"/>
    <property type="match status" value="1"/>
</dbReference>
<protein>
    <recommendedName>
        <fullName evidence="7">Protein phosphatase 1 regulatory subunit 35 C-terminal domain-containing protein</fullName>
    </recommendedName>
</protein>
<evidence type="ECO:0000256" key="2">
    <source>
        <dbReference type="ARBA" id="ARBA00022490"/>
    </source>
</evidence>
<proteinExistence type="inferred from homology"/>
<feature type="coiled-coil region" evidence="5">
    <location>
        <begin position="463"/>
        <end position="490"/>
    </location>
</feature>
<evidence type="ECO:0000313" key="9">
    <source>
        <dbReference type="Proteomes" id="UP000678393"/>
    </source>
</evidence>
<dbReference type="Proteomes" id="UP000678393">
    <property type="component" value="Unassembled WGS sequence"/>
</dbReference>
<feature type="region of interest" description="Disordered" evidence="6">
    <location>
        <begin position="314"/>
        <end position="341"/>
    </location>
</feature>
<keyword evidence="5" id="KW-0175">Coiled coil</keyword>
<dbReference type="AlphaFoldDB" id="A0A8S4A5M8"/>
<dbReference type="PANTHER" id="PTHR28625">
    <property type="entry name" value="PROTEIN PHOSPHATASE 1 REGULATORY SUBUNIT 35"/>
    <property type="match status" value="1"/>
</dbReference>
<dbReference type="GO" id="GO:0019902">
    <property type="term" value="F:phosphatase binding"/>
    <property type="evidence" value="ECO:0007669"/>
    <property type="project" value="InterPro"/>
</dbReference>
<evidence type="ECO:0000313" key="8">
    <source>
        <dbReference type="EMBL" id="CAG5135592.1"/>
    </source>
</evidence>
<feature type="region of interest" description="Disordered" evidence="6">
    <location>
        <begin position="1"/>
        <end position="42"/>
    </location>
</feature>
<sequence length="593" mass="66281">MTLVRRMKSTASAFDRLRNQGHVKSAAGQQPDSTKQDDDPSTKLRTRMQTLESKGVILHEVTNVNNNKTAELTSVRRHVLNQGEVVDDAAHAQHKVPVPLAWSPGMTFKSNPLLMITPEKLPFSANENFLSTKENILEPQSANKIPKPTAWSPGMKIQPDPNLFITPEKTVGKKIIASVSDSRQTTDTVSSSIQNIPAKVKNSYSVRFDLPSSTSEDESKDPLSETDSPITIRGRDLDVQGQSFESPEGKSFSFQKTYNPGIYSDESSLDESILNSRLNCSFDKSYKKQTSLGVTKSLCDNSNVPANVSSVLPNCTSDQNKSPSSEAKPCKSTENFPKTGNMNAHLSVSSTWPQRINPKLKSAKNTRSKDLHDRKKLPVGDKFIAKADHMKSQLSTELAPEGSVVIREMQSHQLSTKYSFPFELTATADDCEYEHVFARPEFNSTLAIRERLDNLQDQEVDVMKAVQDTLAKSEVKRSELNEKAAVYTNRLSGQFKNLVDLNTSVESLCDRIVRMRTSKVPCKRRAANTEKKFSESQRAPDLMEFFTSDLQKEYPDVTLPSVTEVTSQLMTSPPETTFDLYRHNRLWQGISDF</sequence>
<keyword evidence="2" id="KW-0963">Cytoplasm</keyword>
<dbReference type="InterPro" id="IPR033590">
    <property type="entry name" value="PPP1R35"/>
</dbReference>
<evidence type="ECO:0000256" key="5">
    <source>
        <dbReference type="SAM" id="Coils"/>
    </source>
</evidence>
<feature type="region of interest" description="Disordered" evidence="6">
    <location>
        <begin position="209"/>
        <end position="235"/>
    </location>
</feature>
<dbReference type="GO" id="GO:1903724">
    <property type="term" value="P:positive regulation of centriole elongation"/>
    <property type="evidence" value="ECO:0007669"/>
    <property type="project" value="TreeGrafter"/>
</dbReference>
<name>A0A8S4A5M8_9EUPU</name>
<evidence type="ECO:0000259" key="7">
    <source>
        <dbReference type="Pfam" id="PF15503"/>
    </source>
</evidence>
<organism evidence="8 9">
    <name type="scientific">Candidula unifasciata</name>
    <dbReference type="NCBI Taxonomy" id="100452"/>
    <lineage>
        <taxon>Eukaryota</taxon>
        <taxon>Metazoa</taxon>
        <taxon>Spiralia</taxon>
        <taxon>Lophotrochozoa</taxon>
        <taxon>Mollusca</taxon>
        <taxon>Gastropoda</taxon>
        <taxon>Heterobranchia</taxon>
        <taxon>Euthyneura</taxon>
        <taxon>Panpulmonata</taxon>
        <taxon>Eupulmonata</taxon>
        <taxon>Stylommatophora</taxon>
        <taxon>Helicina</taxon>
        <taxon>Helicoidea</taxon>
        <taxon>Geomitridae</taxon>
        <taxon>Candidula</taxon>
    </lineage>
</organism>
<comment type="caution">
    <text evidence="8">The sequence shown here is derived from an EMBL/GenBank/DDBJ whole genome shotgun (WGS) entry which is preliminary data.</text>
</comment>
<dbReference type="GO" id="GO:0045724">
    <property type="term" value="P:positive regulation of cilium assembly"/>
    <property type="evidence" value="ECO:0007669"/>
    <property type="project" value="TreeGrafter"/>
</dbReference>
<gene>
    <name evidence="8" type="ORF">CUNI_LOCUS21150</name>
</gene>
<evidence type="ECO:0000256" key="3">
    <source>
        <dbReference type="ARBA" id="ARBA00023212"/>
    </source>
</evidence>
<feature type="compositionally biased region" description="Polar residues" evidence="6">
    <location>
        <begin position="332"/>
        <end position="341"/>
    </location>
</feature>
<dbReference type="OrthoDB" id="8942190at2759"/>
<dbReference type="GO" id="GO:0005814">
    <property type="term" value="C:centriole"/>
    <property type="evidence" value="ECO:0007669"/>
    <property type="project" value="UniProtKB-SubCell"/>
</dbReference>
<dbReference type="Pfam" id="PF15503">
    <property type="entry name" value="PPP1R35_C"/>
    <property type="match status" value="1"/>
</dbReference>
<evidence type="ECO:0000256" key="6">
    <source>
        <dbReference type="SAM" id="MobiDB-lite"/>
    </source>
</evidence>
<dbReference type="InterPro" id="IPR029135">
    <property type="entry name" value="PPP1R35_C"/>
</dbReference>
<keyword evidence="3" id="KW-0206">Cytoskeleton</keyword>
<evidence type="ECO:0000256" key="1">
    <source>
        <dbReference type="ARBA" id="ARBA00004114"/>
    </source>
</evidence>
<comment type="similarity">
    <text evidence="4">Belongs to the PPP1R35 family.</text>
</comment>
<keyword evidence="9" id="KW-1185">Reference proteome</keyword>
<evidence type="ECO:0000256" key="4">
    <source>
        <dbReference type="ARBA" id="ARBA00029452"/>
    </source>
</evidence>
<feature type="domain" description="Protein phosphatase 1 regulatory subunit 35 C-terminal" evidence="7">
    <location>
        <begin position="440"/>
        <end position="583"/>
    </location>
</feature>
<accession>A0A8S4A5M8</accession>
<reference evidence="8" key="1">
    <citation type="submission" date="2021-04" db="EMBL/GenBank/DDBJ databases">
        <authorList>
            <consortium name="Molecular Ecology Group"/>
        </authorList>
    </citation>
    <scope>NUCLEOTIDE SEQUENCE</scope>
</reference>
<feature type="compositionally biased region" description="Polar residues" evidence="6">
    <location>
        <begin position="314"/>
        <end position="325"/>
    </location>
</feature>